<dbReference type="EMBL" id="VBZC01000021">
    <property type="protein sequence ID" value="TLS44377.1"/>
    <property type="molecule type" value="Genomic_DNA"/>
</dbReference>
<dbReference type="RefSeq" id="WP_138046593.1">
    <property type="nucleotide sequence ID" value="NZ_VBZC01000021.1"/>
</dbReference>
<feature type="domain" description="Transposase IS4-like" evidence="1">
    <location>
        <begin position="3"/>
        <end position="101"/>
    </location>
</feature>
<gene>
    <name evidence="2" type="ORF">FE633_20340</name>
</gene>
<organism evidence="2 3">
    <name type="scientific">Streptomyces montanus</name>
    <dbReference type="NCBI Taxonomy" id="2580423"/>
    <lineage>
        <taxon>Bacteria</taxon>
        <taxon>Bacillati</taxon>
        <taxon>Actinomycetota</taxon>
        <taxon>Actinomycetes</taxon>
        <taxon>Kitasatosporales</taxon>
        <taxon>Streptomycetaceae</taxon>
        <taxon>Streptomyces</taxon>
    </lineage>
</organism>
<proteinExistence type="predicted"/>
<accession>A0A5R9FKI1</accession>
<dbReference type="GO" id="GO:0003677">
    <property type="term" value="F:DNA binding"/>
    <property type="evidence" value="ECO:0007669"/>
    <property type="project" value="InterPro"/>
</dbReference>
<sequence length="105" mass="12001">MALVTPASTTDRDAAGTMLPILRENFRKLRLIWADSGYTGHLVDWAARKLGLTLQVVKHSDPSGFTVLPRRWVVERTLAWVMRSRRLARSTATTWQQRRARARAT</sequence>
<reference evidence="2 3" key="1">
    <citation type="submission" date="2019-05" db="EMBL/GenBank/DDBJ databases">
        <title>Streptomyces sp. NEAU-C151, a novel actinomycete isolated from soil.</title>
        <authorList>
            <person name="Han L."/>
            <person name="Jiang H."/>
        </authorList>
    </citation>
    <scope>NUCLEOTIDE SEQUENCE [LARGE SCALE GENOMIC DNA]</scope>
    <source>
        <strain evidence="2 3">NEAU-C151</strain>
    </source>
</reference>
<dbReference type="Pfam" id="PF01609">
    <property type="entry name" value="DDE_Tnp_1"/>
    <property type="match status" value="1"/>
</dbReference>
<evidence type="ECO:0000313" key="3">
    <source>
        <dbReference type="Proteomes" id="UP000305906"/>
    </source>
</evidence>
<evidence type="ECO:0000313" key="2">
    <source>
        <dbReference type="EMBL" id="TLS44377.1"/>
    </source>
</evidence>
<evidence type="ECO:0000259" key="1">
    <source>
        <dbReference type="Pfam" id="PF01609"/>
    </source>
</evidence>
<dbReference type="Proteomes" id="UP000305906">
    <property type="component" value="Unassembled WGS sequence"/>
</dbReference>
<dbReference type="PANTHER" id="PTHR30007">
    <property type="entry name" value="PHP DOMAIN PROTEIN"/>
    <property type="match status" value="1"/>
</dbReference>
<dbReference type="GO" id="GO:0004803">
    <property type="term" value="F:transposase activity"/>
    <property type="evidence" value="ECO:0007669"/>
    <property type="project" value="InterPro"/>
</dbReference>
<comment type="caution">
    <text evidence="2">The sequence shown here is derived from an EMBL/GenBank/DDBJ whole genome shotgun (WGS) entry which is preliminary data.</text>
</comment>
<name>A0A5R9FKI1_9ACTN</name>
<dbReference type="InterPro" id="IPR002559">
    <property type="entry name" value="Transposase_11"/>
</dbReference>
<dbReference type="PANTHER" id="PTHR30007:SF0">
    <property type="entry name" value="TRANSPOSASE"/>
    <property type="match status" value="1"/>
</dbReference>
<protein>
    <recommendedName>
        <fullName evidence="1">Transposase IS4-like domain-containing protein</fullName>
    </recommendedName>
</protein>
<dbReference type="GO" id="GO:0006313">
    <property type="term" value="P:DNA transposition"/>
    <property type="evidence" value="ECO:0007669"/>
    <property type="project" value="InterPro"/>
</dbReference>
<dbReference type="AlphaFoldDB" id="A0A5R9FKI1"/>
<keyword evidence="3" id="KW-1185">Reference proteome</keyword>